<evidence type="ECO:0000313" key="9">
    <source>
        <dbReference type="EMBL" id="KAK8857892.1"/>
    </source>
</evidence>
<evidence type="ECO:0000259" key="8">
    <source>
        <dbReference type="PROSITE" id="PS51188"/>
    </source>
</evidence>
<sequence length="390" mass="44183">MVADTKLYDILGVSPDATDQELKKAYHKKARECHPDLNHEEGATEKFQEVSEAYEILKDPQRRKIYDEKGLDGLKESHKQRNNDDNRKRTSDITNKINVKLEDLYNGKEIPLQINRDIICPDCRGGGCAPGKSSRKCPECDGSGKKIIEQQIMFLISRQISDCPSCSGTGVIIDPKDRCKRCRGERTVEEKKTIMVHIEPGMEDGDQIKFHGCSDEAPNAESGDLLVTLCLQKHDQFIRNHDQLLLYKKVNIREALLGTKFSFNHLDGRKIIVSTEPNQPILPNSVKVIEKEGMPKRGNQFEKGDLFIFFDVEFPNYSQYSGELINALKKCFPQSDADIDENDDDVYHVNTKQADMKQFENAESTYRPHGDGDNTKEDSSDDSSSGCNIM</sequence>
<dbReference type="SMART" id="SM00271">
    <property type="entry name" value="DnaJ"/>
    <property type="match status" value="1"/>
</dbReference>
<dbReference type="SUPFAM" id="SSF49493">
    <property type="entry name" value="HSP40/DnaJ peptide-binding domain"/>
    <property type="match status" value="2"/>
</dbReference>
<dbReference type="EMBL" id="JAPFFF010000019">
    <property type="protein sequence ID" value="KAK8857892.1"/>
    <property type="molecule type" value="Genomic_DNA"/>
</dbReference>
<keyword evidence="10" id="KW-1185">Reference proteome</keyword>
<dbReference type="InterPro" id="IPR001305">
    <property type="entry name" value="HSP_DnaJ_Cys-rich_dom"/>
</dbReference>
<proteinExistence type="predicted"/>
<feature type="compositionally biased region" description="Basic and acidic residues" evidence="6">
    <location>
        <begin position="354"/>
        <end position="378"/>
    </location>
</feature>
<dbReference type="PANTHER" id="PTHR43888">
    <property type="entry name" value="DNAJ-LIKE-2, ISOFORM A-RELATED"/>
    <property type="match status" value="1"/>
</dbReference>
<evidence type="ECO:0000256" key="5">
    <source>
        <dbReference type="PROSITE-ProRule" id="PRU00546"/>
    </source>
</evidence>
<dbReference type="Pfam" id="PF00226">
    <property type="entry name" value="DnaJ"/>
    <property type="match status" value="1"/>
</dbReference>
<protein>
    <submittedName>
        <fullName evidence="9">Uncharacterized protein</fullName>
    </submittedName>
</protein>
<evidence type="ECO:0000256" key="1">
    <source>
        <dbReference type="ARBA" id="ARBA00022723"/>
    </source>
</evidence>
<dbReference type="SUPFAM" id="SSF46565">
    <property type="entry name" value="Chaperone J-domain"/>
    <property type="match status" value="1"/>
</dbReference>
<dbReference type="InterPro" id="IPR036869">
    <property type="entry name" value="J_dom_sf"/>
</dbReference>
<name>A0ABR2I6V4_9EUKA</name>
<reference evidence="9 10" key="1">
    <citation type="submission" date="2024-04" db="EMBL/GenBank/DDBJ databases">
        <title>Tritrichomonas musculus Genome.</title>
        <authorList>
            <person name="Alves-Ferreira E."/>
            <person name="Grigg M."/>
            <person name="Lorenzi H."/>
            <person name="Galac M."/>
        </authorList>
    </citation>
    <scope>NUCLEOTIDE SEQUENCE [LARGE SCALE GENOMIC DNA]</scope>
    <source>
        <strain evidence="9 10">EAF2021</strain>
    </source>
</reference>
<dbReference type="PROSITE" id="PS00636">
    <property type="entry name" value="DNAJ_1"/>
    <property type="match status" value="1"/>
</dbReference>
<accession>A0ABR2I6V4</accession>
<dbReference type="InterPro" id="IPR018253">
    <property type="entry name" value="DnaJ_domain_CS"/>
</dbReference>
<dbReference type="Gene3D" id="2.10.230.10">
    <property type="entry name" value="Heat shock protein DnaJ, cysteine-rich domain"/>
    <property type="match status" value="1"/>
</dbReference>
<dbReference type="CDD" id="cd10747">
    <property type="entry name" value="DnaJ_C"/>
    <property type="match status" value="1"/>
</dbReference>
<evidence type="ECO:0000256" key="6">
    <source>
        <dbReference type="SAM" id="MobiDB-lite"/>
    </source>
</evidence>
<dbReference type="PROSITE" id="PS51188">
    <property type="entry name" value="ZF_CR"/>
    <property type="match status" value="1"/>
</dbReference>
<evidence type="ECO:0000259" key="7">
    <source>
        <dbReference type="PROSITE" id="PS50076"/>
    </source>
</evidence>
<feature type="zinc finger region" description="CR-type" evidence="5">
    <location>
        <begin position="107"/>
        <end position="191"/>
    </location>
</feature>
<dbReference type="InterPro" id="IPR008971">
    <property type="entry name" value="HSP40/DnaJ_pept-bd"/>
</dbReference>
<dbReference type="Proteomes" id="UP001470230">
    <property type="component" value="Unassembled WGS sequence"/>
</dbReference>
<evidence type="ECO:0000256" key="2">
    <source>
        <dbReference type="ARBA" id="ARBA00022737"/>
    </source>
</evidence>
<keyword evidence="3 5" id="KW-0863">Zinc-finger</keyword>
<feature type="region of interest" description="Disordered" evidence="6">
    <location>
        <begin position="68"/>
        <end position="91"/>
    </location>
</feature>
<dbReference type="CDD" id="cd06257">
    <property type="entry name" value="DnaJ"/>
    <property type="match status" value="1"/>
</dbReference>
<feature type="domain" description="J" evidence="7">
    <location>
        <begin position="6"/>
        <end position="70"/>
    </location>
</feature>
<dbReference type="SUPFAM" id="SSF57938">
    <property type="entry name" value="DnaJ/Hsp40 cysteine-rich domain"/>
    <property type="match status" value="1"/>
</dbReference>
<organism evidence="9 10">
    <name type="scientific">Tritrichomonas musculus</name>
    <dbReference type="NCBI Taxonomy" id="1915356"/>
    <lineage>
        <taxon>Eukaryota</taxon>
        <taxon>Metamonada</taxon>
        <taxon>Parabasalia</taxon>
        <taxon>Tritrichomonadida</taxon>
        <taxon>Tritrichomonadidae</taxon>
        <taxon>Tritrichomonas</taxon>
    </lineage>
</organism>
<dbReference type="PROSITE" id="PS50076">
    <property type="entry name" value="DNAJ_2"/>
    <property type="match status" value="1"/>
</dbReference>
<gene>
    <name evidence="9" type="ORF">M9Y10_012990</name>
</gene>
<evidence type="ECO:0000256" key="4">
    <source>
        <dbReference type="ARBA" id="ARBA00022833"/>
    </source>
</evidence>
<comment type="caution">
    <text evidence="9">The sequence shown here is derived from an EMBL/GenBank/DDBJ whole genome shotgun (WGS) entry which is preliminary data.</text>
</comment>
<keyword evidence="2" id="KW-0677">Repeat</keyword>
<keyword evidence="4 5" id="KW-0862">Zinc</keyword>
<dbReference type="CDD" id="cd10719">
    <property type="entry name" value="DnaJ_zf"/>
    <property type="match status" value="1"/>
</dbReference>
<dbReference type="Gene3D" id="2.60.260.20">
    <property type="entry name" value="Urease metallochaperone UreE, N-terminal domain"/>
    <property type="match status" value="2"/>
</dbReference>
<dbReference type="PRINTS" id="PR00625">
    <property type="entry name" value="JDOMAIN"/>
</dbReference>
<dbReference type="InterPro" id="IPR002939">
    <property type="entry name" value="DnaJ_C"/>
</dbReference>
<feature type="region of interest" description="Disordered" evidence="6">
    <location>
        <begin position="353"/>
        <end position="390"/>
    </location>
</feature>
<feature type="domain" description="CR-type" evidence="8">
    <location>
        <begin position="107"/>
        <end position="191"/>
    </location>
</feature>
<dbReference type="InterPro" id="IPR001623">
    <property type="entry name" value="DnaJ_domain"/>
</dbReference>
<evidence type="ECO:0000256" key="3">
    <source>
        <dbReference type="ARBA" id="ARBA00022771"/>
    </source>
</evidence>
<dbReference type="InterPro" id="IPR036410">
    <property type="entry name" value="HSP_DnaJ_Cys-rich_dom_sf"/>
</dbReference>
<keyword evidence="1 5" id="KW-0479">Metal-binding</keyword>
<dbReference type="Pfam" id="PF01556">
    <property type="entry name" value="DnaJ_C"/>
    <property type="match status" value="1"/>
</dbReference>
<dbReference type="Pfam" id="PF00684">
    <property type="entry name" value="DnaJ_CXXCXGXG"/>
    <property type="match status" value="1"/>
</dbReference>
<evidence type="ECO:0000313" key="10">
    <source>
        <dbReference type="Proteomes" id="UP001470230"/>
    </source>
</evidence>
<dbReference type="InterPro" id="IPR044713">
    <property type="entry name" value="DNJA1/2-like"/>
</dbReference>
<dbReference type="Gene3D" id="1.10.287.110">
    <property type="entry name" value="DnaJ domain"/>
    <property type="match status" value="1"/>
</dbReference>